<dbReference type="PANTHER" id="PTHR48090:SF7">
    <property type="entry name" value="RFBJ PROTEIN"/>
    <property type="match status" value="1"/>
</dbReference>
<dbReference type="Pfam" id="PF00535">
    <property type="entry name" value="Glycos_transf_2"/>
    <property type="match status" value="1"/>
</dbReference>
<dbReference type="OrthoDB" id="9810303at2"/>
<dbReference type="AlphaFoldDB" id="A0A518GV21"/>
<reference evidence="2 3" key="1">
    <citation type="submission" date="2019-02" db="EMBL/GenBank/DDBJ databases">
        <title>Deep-cultivation of Planctomycetes and their phenomic and genomic characterization uncovers novel biology.</title>
        <authorList>
            <person name="Wiegand S."/>
            <person name="Jogler M."/>
            <person name="Boedeker C."/>
            <person name="Pinto D."/>
            <person name="Vollmers J."/>
            <person name="Rivas-Marin E."/>
            <person name="Kohn T."/>
            <person name="Peeters S.H."/>
            <person name="Heuer A."/>
            <person name="Rast P."/>
            <person name="Oberbeckmann S."/>
            <person name="Bunk B."/>
            <person name="Jeske O."/>
            <person name="Meyerdierks A."/>
            <person name="Storesund J.E."/>
            <person name="Kallscheuer N."/>
            <person name="Luecker S."/>
            <person name="Lage O.M."/>
            <person name="Pohl T."/>
            <person name="Merkel B.J."/>
            <person name="Hornburger P."/>
            <person name="Mueller R.-W."/>
            <person name="Bruemmer F."/>
            <person name="Labrenz M."/>
            <person name="Spormann A.M."/>
            <person name="Op den Camp H."/>
            <person name="Overmann J."/>
            <person name="Amann R."/>
            <person name="Jetten M.S.M."/>
            <person name="Mascher T."/>
            <person name="Medema M.H."/>
            <person name="Devos D.P."/>
            <person name="Kaster A.-K."/>
            <person name="Ovreas L."/>
            <person name="Rohde M."/>
            <person name="Galperin M.Y."/>
            <person name="Jogler C."/>
        </authorList>
    </citation>
    <scope>NUCLEOTIDE SEQUENCE [LARGE SCALE GENOMIC DNA]</scope>
    <source>
        <strain evidence="2 3">ElP</strain>
    </source>
</reference>
<organism evidence="2 3">
    <name type="scientific">Tautonia plasticadhaerens</name>
    <dbReference type="NCBI Taxonomy" id="2527974"/>
    <lineage>
        <taxon>Bacteria</taxon>
        <taxon>Pseudomonadati</taxon>
        <taxon>Planctomycetota</taxon>
        <taxon>Planctomycetia</taxon>
        <taxon>Isosphaerales</taxon>
        <taxon>Isosphaeraceae</taxon>
        <taxon>Tautonia</taxon>
    </lineage>
</organism>
<feature type="domain" description="Glycosyltransferase 2-like" evidence="1">
    <location>
        <begin position="7"/>
        <end position="162"/>
    </location>
</feature>
<dbReference type="GO" id="GO:0047267">
    <property type="term" value="F:undecaprenyl-phosphate mannosyltransferase activity"/>
    <property type="evidence" value="ECO:0007669"/>
    <property type="project" value="UniProtKB-EC"/>
</dbReference>
<sequence length="240" mass="26691">MRLLTAIPVYNEEENLEPVLAEILRHAPGDVLVVDDGSTDRTPELLSRFPTVRVIRHERNRGYGAGLRSAFEATVSGGYDGLVTLDCDGQHEPAMIPEVAGPLDRADLVSGSRYLKVFDPSQAPPEQRRKINVEVTRWLNECLGFGLTDAFCGFKAYRAEILPKFEISDEGYAMPLQVWVQAASHGMTVVEVPVPLIYLDEKRAFGGALDDAEYRLNHYRSVFQDALRRSRIEVAGGCRG</sequence>
<dbReference type="RefSeq" id="WP_145266509.1">
    <property type="nucleotide sequence ID" value="NZ_CP036426.1"/>
</dbReference>
<evidence type="ECO:0000313" key="2">
    <source>
        <dbReference type="EMBL" id="QDV32432.1"/>
    </source>
</evidence>
<gene>
    <name evidence="2" type="ORF">ElP_02640</name>
</gene>
<dbReference type="InterPro" id="IPR001173">
    <property type="entry name" value="Glyco_trans_2-like"/>
</dbReference>
<accession>A0A518GV21</accession>
<dbReference type="KEGG" id="tpla:ElP_02640"/>
<proteinExistence type="predicted"/>
<dbReference type="SUPFAM" id="SSF53448">
    <property type="entry name" value="Nucleotide-diphospho-sugar transferases"/>
    <property type="match status" value="1"/>
</dbReference>
<dbReference type="EMBL" id="CP036426">
    <property type="protein sequence ID" value="QDV32432.1"/>
    <property type="molecule type" value="Genomic_DNA"/>
</dbReference>
<name>A0A518GV21_9BACT</name>
<dbReference type="InterPro" id="IPR029044">
    <property type="entry name" value="Nucleotide-diphossugar_trans"/>
</dbReference>
<keyword evidence="2" id="KW-0808">Transferase</keyword>
<dbReference type="PANTHER" id="PTHR48090">
    <property type="entry name" value="UNDECAPRENYL-PHOSPHATE 4-DEOXY-4-FORMAMIDO-L-ARABINOSE TRANSFERASE-RELATED"/>
    <property type="match status" value="1"/>
</dbReference>
<dbReference type="CDD" id="cd04179">
    <property type="entry name" value="DPM_DPG-synthase_like"/>
    <property type="match status" value="1"/>
</dbReference>
<evidence type="ECO:0000259" key="1">
    <source>
        <dbReference type="Pfam" id="PF00535"/>
    </source>
</evidence>
<dbReference type="Proteomes" id="UP000317835">
    <property type="component" value="Chromosome"/>
</dbReference>
<evidence type="ECO:0000313" key="3">
    <source>
        <dbReference type="Proteomes" id="UP000317835"/>
    </source>
</evidence>
<dbReference type="EC" id="2.4.1.54" evidence="2"/>
<keyword evidence="3" id="KW-1185">Reference proteome</keyword>
<dbReference type="Gene3D" id="3.90.550.10">
    <property type="entry name" value="Spore Coat Polysaccharide Biosynthesis Protein SpsA, Chain A"/>
    <property type="match status" value="1"/>
</dbReference>
<protein>
    <submittedName>
        <fullName evidence="2">Undecaprenyl-phosphate mannosyltransferase</fullName>
        <ecNumber evidence="2">2.4.1.54</ecNumber>
    </submittedName>
</protein>
<dbReference type="InterPro" id="IPR050256">
    <property type="entry name" value="Glycosyltransferase_2"/>
</dbReference>
<keyword evidence="2" id="KW-0328">Glycosyltransferase</keyword>